<feature type="signal peptide" evidence="1">
    <location>
        <begin position="1"/>
        <end position="32"/>
    </location>
</feature>
<dbReference type="Pfam" id="PF00496">
    <property type="entry name" value="SBP_bac_5"/>
    <property type="match status" value="1"/>
</dbReference>
<evidence type="ECO:0000313" key="3">
    <source>
        <dbReference type="EMBL" id="QTF06764.1"/>
    </source>
</evidence>
<gene>
    <name evidence="3" type="primary">nikA</name>
    <name evidence="3" type="ORF">HC231_01570</name>
</gene>
<evidence type="ECO:0000256" key="1">
    <source>
        <dbReference type="SAM" id="SignalP"/>
    </source>
</evidence>
<dbReference type="Proteomes" id="UP000671960">
    <property type="component" value="Chromosome"/>
</dbReference>
<proteinExistence type="predicted"/>
<protein>
    <submittedName>
        <fullName evidence="3">Nickel ABC transporter, nickel/metallophore periplasmic binding protein</fullName>
    </submittedName>
</protein>
<dbReference type="InterPro" id="IPR030678">
    <property type="entry name" value="Peptide/Ni-bd"/>
</dbReference>
<sequence>MPNIKAALARRFRRHAQVGCLALGLFALNGFAAEAIANAVPPTAIALNYASVNDIQDINPHLYRGEMAAQNMVFEPLVVNTEQGVKPWLAQSWDISPDGKRYTFHLRRDVTFSDGERFDAQAVKQNIEAVLANYQRHAWLELVRQIDSVAVVDDYTVALNLKNPYYPTLVELGLTRPFRFISPKDFIDGQSKNGVRAYAGTGPWLLAEYVKNQYAVFNANPRYWGTPPRLRRIVWKVIPDRQSMLLALEKGDIQLIFGADGDMIDGDSFVALQAGGKFHTAISEPAASRALVLNSARPIVADRQVRLALQYAVDKQAIAEGVMAGSESVADTLLARNVPYSDIAGLPVYRYDIEKAKALLDQAGWRLPAGGIIREKRGEPLQLVFSYNANNAAEKQIAEVVQSNFRQAGVGVTLVGEEKQAYLDRQKSGNFDLQYSLSWGKPYDPQSYVSSFRLPAHADYQGQKGLPDKAELDALIGRVLITPDDATRRELYRQIFMLLAREAVYIPLTYSRTKAVFSSRLQGVAFNPSQYEIPFEKMYWR</sequence>
<feature type="domain" description="Solute-binding protein family 5" evidence="2">
    <location>
        <begin position="85"/>
        <end position="457"/>
    </location>
</feature>
<dbReference type="SUPFAM" id="SSF53850">
    <property type="entry name" value="Periplasmic binding protein-like II"/>
    <property type="match status" value="1"/>
</dbReference>
<dbReference type="NCBIfam" id="TIGR02294">
    <property type="entry name" value="nickel_nikA"/>
    <property type="match status" value="1"/>
</dbReference>
<feature type="chain" id="PRO_5045659261" evidence="1">
    <location>
        <begin position="33"/>
        <end position="541"/>
    </location>
</feature>
<evidence type="ECO:0000313" key="4">
    <source>
        <dbReference type="Proteomes" id="UP000671960"/>
    </source>
</evidence>
<reference evidence="3 4" key="1">
    <citation type="submission" date="2020-03" db="EMBL/GenBank/DDBJ databases">
        <authorList>
            <person name="Bakhshi Ganjeh M."/>
        </authorList>
    </citation>
    <scope>NUCLEOTIDE SEQUENCE [LARGE SCALE GENOMIC DNA]</scope>
    <source>
        <strain evidence="4">Iran 50</strain>
    </source>
</reference>
<name>A0ABX7UMI1_9GAMM</name>
<keyword evidence="4" id="KW-1185">Reference proteome</keyword>
<accession>A0ABX7UMI1</accession>
<keyword evidence="1" id="KW-0732">Signal</keyword>
<evidence type="ECO:0000259" key="2">
    <source>
        <dbReference type="Pfam" id="PF00496"/>
    </source>
</evidence>
<dbReference type="PANTHER" id="PTHR30290:SF37">
    <property type="entry name" value="NICKEL-BINDING PERIPLASMIC PROTEIN"/>
    <property type="match status" value="1"/>
</dbReference>
<dbReference type="PIRSF" id="PIRSF002741">
    <property type="entry name" value="MppA"/>
    <property type="match status" value="1"/>
</dbReference>
<dbReference type="InterPro" id="IPR000914">
    <property type="entry name" value="SBP_5_dom"/>
</dbReference>
<dbReference type="Gene3D" id="3.40.190.10">
    <property type="entry name" value="Periplasmic binding protein-like II"/>
    <property type="match status" value="1"/>
</dbReference>
<dbReference type="PANTHER" id="PTHR30290">
    <property type="entry name" value="PERIPLASMIC BINDING COMPONENT OF ABC TRANSPORTER"/>
    <property type="match status" value="1"/>
</dbReference>
<dbReference type="InterPro" id="IPR011980">
    <property type="entry name" value="CntA-like"/>
</dbReference>
<dbReference type="InterPro" id="IPR039424">
    <property type="entry name" value="SBP_5"/>
</dbReference>
<organism evidence="3 4">
    <name type="scientific">Brenneria izadpanahii</name>
    <dbReference type="NCBI Taxonomy" id="2722756"/>
    <lineage>
        <taxon>Bacteria</taxon>
        <taxon>Pseudomonadati</taxon>
        <taxon>Pseudomonadota</taxon>
        <taxon>Gammaproteobacteria</taxon>
        <taxon>Enterobacterales</taxon>
        <taxon>Pectobacteriaceae</taxon>
        <taxon>Brenneria</taxon>
    </lineage>
</organism>
<dbReference type="Gene3D" id="3.10.105.10">
    <property type="entry name" value="Dipeptide-binding Protein, Domain 3"/>
    <property type="match status" value="1"/>
</dbReference>
<dbReference type="EMBL" id="CP050854">
    <property type="protein sequence ID" value="QTF06764.1"/>
    <property type="molecule type" value="Genomic_DNA"/>
</dbReference>
<dbReference type="CDD" id="cd08489">
    <property type="entry name" value="PBP2_NikA"/>
    <property type="match status" value="1"/>
</dbReference>
<dbReference type="RefSeq" id="WP_208229432.1">
    <property type="nucleotide sequence ID" value="NZ_CP050854.1"/>
</dbReference>